<dbReference type="EMBL" id="NXDM01000054">
    <property type="protein sequence ID" value="PCK77123.1"/>
    <property type="molecule type" value="Genomic_DNA"/>
</dbReference>
<gene>
    <name evidence="1" type="ORF">CPT34_31690</name>
</gene>
<reference evidence="1 2" key="1">
    <citation type="submission" date="2017-09" db="EMBL/GenBank/DDBJ databases">
        <title>Comparative genomics of rhizobia isolated from Phaseolus vulgaris in China.</title>
        <authorList>
            <person name="Tong W."/>
        </authorList>
    </citation>
    <scope>NUCLEOTIDE SEQUENCE [LARGE SCALE GENOMIC DNA]</scope>
    <source>
        <strain evidence="1 2">L101</strain>
    </source>
</reference>
<accession>A0A2A5KJG5</accession>
<organism evidence="1 2">
    <name type="scientific">Rhizobium sophoriradicis</name>
    <dbReference type="NCBI Taxonomy" id="1535245"/>
    <lineage>
        <taxon>Bacteria</taxon>
        <taxon>Pseudomonadati</taxon>
        <taxon>Pseudomonadota</taxon>
        <taxon>Alphaproteobacteria</taxon>
        <taxon>Hyphomicrobiales</taxon>
        <taxon>Rhizobiaceae</taxon>
        <taxon>Rhizobium/Agrobacterium group</taxon>
        <taxon>Rhizobium</taxon>
    </lineage>
</organism>
<proteinExistence type="predicted"/>
<comment type="caution">
    <text evidence="1">The sequence shown here is derived from an EMBL/GenBank/DDBJ whole genome shotgun (WGS) entry which is preliminary data.</text>
</comment>
<keyword evidence="2" id="KW-1185">Reference proteome</keyword>
<dbReference type="Proteomes" id="UP000218807">
    <property type="component" value="Unassembled WGS sequence"/>
</dbReference>
<evidence type="ECO:0000313" key="2">
    <source>
        <dbReference type="Proteomes" id="UP000218807"/>
    </source>
</evidence>
<evidence type="ECO:0000313" key="1">
    <source>
        <dbReference type="EMBL" id="PCK77123.1"/>
    </source>
</evidence>
<name>A0A2A5KJG5_9HYPH</name>
<protein>
    <submittedName>
        <fullName evidence="1">Uncharacterized protein</fullName>
    </submittedName>
</protein>
<dbReference type="AlphaFoldDB" id="A0A2A5KJG5"/>
<sequence length="79" mass="8987">MLGDIFGRLYDNLSNIFEESHIESDCLALGAGVPRFPRPTECRAVGAEHSRMRLAGPHNAWSLTQRCPLFREKPQTFRD</sequence>